<dbReference type="OrthoDB" id="6625735at2759"/>
<evidence type="ECO:0000313" key="2">
    <source>
        <dbReference type="Proteomes" id="UP000475862"/>
    </source>
</evidence>
<reference evidence="1 2" key="1">
    <citation type="submission" date="2019-08" db="EMBL/GenBank/DDBJ databases">
        <title>The genome of the soybean aphid Biotype 1, its phylome, world population structure and adaptation to the North American continent.</title>
        <authorList>
            <person name="Giordano R."/>
            <person name="Donthu R.K."/>
            <person name="Hernandez A.G."/>
            <person name="Wright C.L."/>
            <person name="Zimin A.V."/>
        </authorList>
    </citation>
    <scope>NUCLEOTIDE SEQUENCE [LARGE SCALE GENOMIC DNA]</scope>
    <source>
        <tissue evidence="1">Whole aphids</tissue>
    </source>
</reference>
<protein>
    <recommendedName>
        <fullName evidence="3">Regulatory protein zeste</fullName>
    </recommendedName>
</protein>
<organism evidence="1 2">
    <name type="scientific">Aphis glycines</name>
    <name type="common">Soybean aphid</name>
    <dbReference type="NCBI Taxonomy" id="307491"/>
    <lineage>
        <taxon>Eukaryota</taxon>
        <taxon>Metazoa</taxon>
        <taxon>Ecdysozoa</taxon>
        <taxon>Arthropoda</taxon>
        <taxon>Hexapoda</taxon>
        <taxon>Insecta</taxon>
        <taxon>Pterygota</taxon>
        <taxon>Neoptera</taxon>
        <taxon>Paraneoptera</taxon>
        <taxon>Hemiptera</taxon>
        <taxon>Sternorrhyncha</taxon>
        <taxon>Aphidomorpha</taxon>
        <taxon>Aphidoidea</taxon>
        <taxon>Aphididae</taxon>
        <taxon>Aphidini</taxon>
        <taxon>Aphis</taxon>
        <taxon>Aphis</taxon>
    </lineage>
</organism>
<evidence type="ECO:0008006" key="3">
    <source>
        <dbReference type="Google" id="ProtNLM"/>
    </source>
</evidence>
<name>A0A6G0U5W2_APHGL</name>
<dbReference type="Proteomes" id="UP000475862">
    <property type="component" value="Unassembled WGS sequence"/>
</dbReference>
<keyword evidence="2" id="KW-1185">Reference proteome</keyword>
<evidence type="ECO:0000313" key="1">
    <source>
        <dbReference type="EMBL" id="KAE9543672.1"/>
    </source>
</evidence>
<dbReference type="AlphaFoldDB" id="A0A6G0U5W2"/>
<proteinExistence type="predicted"/>
<gene>
    <name evidence="1" type="ORF">AGLY_002068</name>
</gene>
<sequence>METSVESKRMPNFTKQEEDALLHLVQNKIGDERSGIKGTGGVPYNKVEYNDSENLVSEILGEKNLDVNTQNMIIIMITLPGGIIVSMEEAVTEEILYDAETSNIYSPEVDIFQDTVLVDNIISQSIQKNNEPIIPRKQKLNDQISTWASGKLALAQLQETQYTQQHQLKLKIMKDESEARIVRED</sequence>
<dbReference type="EMBL" id="VYZN01000007">
    <property type="protein sequence ID" value="KAE9543672.1"/>
    <property type="molecule type" value="Genomic_DNA"/>
</dbReference>
<accession>A0A6G0U5W2</accession>
<comment type="caution">
    <text evidence="1">The sequence shown here is derived from an EMBL/GenBank/DDBJ whole genome shotgun (WGS) entry which is preliminary data.</text>
</comment>